<sequence>MNQLPSLLALFPTLVWVLIWIWIRPATGAFKLLIVGLFAGASLAIPVWLAETLVDQLADPQHRWSRDFLEQVIGAACCEEGIKFAGVMGILKWFDKTRHKGTSLGENGAHPWDAVPCALVIAIGFMTVENLIAITAAPSPTSMALSRQMTLLAGHPSYQLVMGYSLARWRLQHKAGWMIAAIAVPIFLHGWGDFSEQLFQDEPDHGSTRDTIEFVAWIGSITASLIASVAVLASVSKRPRI</sequence>
<gene>
    <name evidence="2" type="ORF">CA85_12880</name>
</gene>
<dbReference type="Pfam" id="PF13367">
    <property type="entry name" value="PrsW-protease"/>
    <property type="match status" value="1"/>
</dbReference>
<evidence type="ECO:0000256" key="1">
    <source>
        <dbReference type="SAM" id="Phobius"/>
    </source>
</evidence>
<dbReference type="EMBL" id="SJPK01000002">
    <property type="protein sequence ID" value="TWT74399.1"/>
    <property type="molecule type" value="Genomic_DNA"/>
</dbReference>
<dbReference type="AlphaFoldDB" id="A0A5C5YH21"/>
<dbReference type="InterPro" id="IPR026898">
    <property type="entry name" value="PrsW"/>
</dbReference>
<evidence type="ECO:0000313" key="2">
    <source>
        <dbReference type="EMBL" id="TWT74399.1"/>
    </source>
</evidence>
<evidence type="ECO:0008006" key="4">
    <source>
        <dbReference type="Google" id="ProtNLM"/>
    </source>
</evidence>
<proteinExistence type="predicted"/>
<accession>A0A5C5YH21</accession>
<protein>
    <recommendedName>
        <fullName evidence="4">Protease PrsW</fullName>
    </recommendedName>
</protein>
<feature type="transmembrane region" description="Helical" evidence="1">
    <location>
        <begin position="175"/>
        <end position="194"/>
    </location>
</feature>
<feature type="transmembrane region" description="Helical" evidence="1">
    <location>
        <begin position="6"/>
        <end position="23"/>
    </location>
</feature>
<keyword evidence="1" id="KW-0472">Membrane</keyword>
<comment type="caution">
    <text evidence="2">The sequence shown here is derived from an EMBL/GenBank/DDBJ whole genome shotgun (WGS) entry which is preliminary data.</text>
</comment>
<keyword evidence="1" id="KW-0812">Transmembrane</keyword>
<name>A0A5C5YH21_9BACT</name>
<reference evidence="2 3" key="1">
    <citation type="submission" date="2019-02" db="EMBL/GenBank/DDBJ databases">
        <title>Deep-cultivation of Planctomycetes and their phenomic and genomic characterization uncovers novel biology.</title>
        <authorList>
            <person name="Wiegand S."/>
            <person name="Jogler M."/>
            <person name="Boedeker C."/>
            <person name="Pinto D."/>
            <person name="Vollmers J."/>
            <person name="Rivas-Marin E."/>
            <person name="Kohn T."/>
            <person name="Peeters S.H."/>
            <person name="Heuer A."/>
            <person name="Rast P."/>
            <person name="Oberbeckmann S."/>
            <person name="Bunk B."/>
            <person name="Jeske O."/>
            <person name="Meyerdierks A."/>
            <person name="Storesund J.E."/>
            <person name="Kallscheuer N."/>
            <person name="Luecker S."/>
            <person name="Lage O.M."/>
            <person name="Pohl T."/>
            <person name="Merkel B.J."/>
            <person name="Hornburger P."/>
            <person name="Mueller R.-W."/>
            <person name="Bruemmer F."/>
            <person name="Labrenz M."/>
            <person name="Spormann A.M."/>
            <person name="Op Den Camp H."/>
            <person name="Overmann J."/>
            <person name="Amann R."/>
            <person name="Jetten M.S.M."/>
            <person name="Mascher T."/>
            <person name="Medema M.H."/>
            <person name="Devos D.P."/>
            <person name="Kaster A.-K."/>
            <person name="Ovreas L."/>
            <person name="Rohde M."/>
            <person name="Galperin M.Y."/>
            <person name="Jogler C."/>
        </authorList>
    </citation>
    <scope>NUCLEOTIDE SEQUENCE [LARGE SCALE GENOMIC DNA]</scope>
    <source>
        <strain evidence="2 3">CA85</strain>
    </source>
</reference>
<feature type="transmembrane region" description="Helical" evidence="1">
    <location>
        <begin position="214"/>
        <end position="235"/>
    </location>
</feature>
<dbReference type="RefSeq" id="WP_186774766.1">
    <property type="nucleotide sequence ID" value="NZ_SJPK01000002.1"/>
</dbReference>
<keyword evidence="1" id="KW-1133">Transmembrane helix</keyword>
<dbReference type="GO" id="GO:0008233">
    <property type="term" value="F:peptidase activity"/>
    <property type="evidence" value="ECO:0007669"/>
    <property type="project" value="InterPro"/>
</dbReference>
<dbReference type="Proteomes" id="UP000318053">
    <property type="component" value="Unassembled WGS sequence"/>
</dbReference>
<evidence type="ECO:0000313" key="3">
    <source>
        <dbReference type="Proteomes" id="UP000318053"/>
    </source>
</evidence>
<feature type="transmembrane region" description="Helical" evidence="1">
    <location>
        <begin position="30"/>
        <end position="50"/>
    </location>
</feature>
<organism evidence="2 3">
    <name type="scientific">Allorhodopirellula solitaria</name>
    <dbReference type="NCBI Taxonomy" id="2527987"/>
    <lineage>
        <taxon>Bacteria</taxon>
        <taxon>Pseudomonadati</taxon>
        <taxon>Planctomycetota</taxon>
        <taxon>Planctomycetia</taxon>
        <taxon>Pirellulales</taxon>
        <taxon>Pirellulaceae</taxon>
        <taxon>Allorhodopirellula</taxon>
    </lineage>
</organism>
<feature type="transmembrane region" description="Helical" evidence="1">
    <location>
        <begin position="118"/>
        <end position="137"/>
    </location>
</feature>
<keyword evidence="3" id="KW-1185">Reference proteome</keyword>